<keyword evidence="2" id="KW-1185">Reference proteome</keyword>
<gene>
    <name evidence="1" type="ordered locus">Intca_0776</name>
</gene>
<proteinExistence type="predicted"/>
<dbReference type="Gene3D" id="3.30.2310.20">
    <property type="entry name" value="RelE-like"/>
    <property type="match status" value="1"/>
</dbReference>
<accession>E6SB56</accession>
<dbReference type="eggNOG" id="COG3549">
    <property type="taxonomic scope" value="Bacteria"/>
</dbReference>
<dbReference type="AlphaFoldDB" id="E6SB56"/>
<dbReference type="Proteomes" id="UP000008914">
    <property type="component" value="Chromosome"/>
</dbReference>
<dbReference type="KEGG" id="ica:Intca_0776"/>
<dbReference type="EMBL" id="CP002343">
    <property type="protein sequence ID" value="ADU47317.1"/>
    <property type="molecule type" value="Genomic_DNA"/>
</dbReference>
<dbReference type="InterPro" id="IPR035093">
    <property type="entry name" value="RelE/ParE_toxin_dom_sf"/>
</dbReference>
<reference evidence="1 2" key="1">
    <citation type="journal article" date="2010" name="Stand. Genomic Sci.">
        <title>Complete genome sequence of Intrasporangium calvum type strain (7 KIP).</title>
        <authorList>
            <person name="Del Rio T.G."/>
            <person name="Chertkov O."/>
            <person name="Yasawong M."/>
            <person name="Lucas S."/>
            <person name="Deshpande S."/>
            <person name="Cheng J.F."/>
            <person name="Detter C."/>
            <person name="Tapia R."/>
            <person name="Han C."/>
            <person name="Goodwin L."/>
            <person name="Pitluck S."/>
            <person name="Liolios K."/>
            <person name="Ivanova N."/>
            <person name="Mavromatis K."/>
            <person name="Pati A."/>
            <person name="Chen A."/>
            <person name="Palaniappan K."/>
            <person name="Land M."/>
            <person name="Hauser L."/>
            <person name="Chang Y.J."/>
            <person name="Jeffries C.D."/>
            <person name="Rohde M."/>
            <person name="Pukall R."/>
            <person name="Sikorski J."/>
            <person name="Goker M."/>
            <person name="Woyke T."/>
            <person name="Bristow J."/>
            <person name="Eisen J.A."/>
            <person name="Markowitz V."/>
            <person name="Hugenholtz P."/>
            <person name="Kyrpides N.C."/>
            <person name="Klenk H.P."/>
            <person name="Lapidus A."/>
        </authorList>
    </citation>
    <scope>NUCLEOTIDE SEQUENCE [LARGE SCALE GENOMIC DNA]</scope>
    <source>
        <strain evidence="2">ATCC 23552 / DSM 43043 / JCM 3097 / NBRC 12989 / 7 KIP</strain>
    </source>
</reference>
<organism evidence="1 2">
    <name type="scientific">Intrasporangium calvum (strain ATCC 23552 / DSM 43043 / JCM 3097 / NBRC 12989 / NCIMB 10167 / NRRL B-3866 / 7 KIP)</name>
    <dbReference type="NCBI Taxonomy" id="710696"/>
    <lineage>
        <taxon>Bacteria</taxon>
        <taxon>Bacillati</taxon>
        <taxon>Actinomycetota</taxon>
        <taxon>Actinomycetes</taxon>
        <taxon>Micrococcales</taxon>
        <taxon>Intrasporangiaceae</taxon>
        <taxon>Intrasporangium</taxon>
    </lineage>
</organism>
<dbReference type="HOGENOM" id="CLU_2752377_0_0_11"/>
<evidence type="ECO:0000313" key="1">
    <source>
        <dbReference type="EMBL" id="ADU47317.1"/>
    </source>
</evidence>
<protein>
    <submittedName>
        <fullName evidence="1">Uncharacterized protein</fullName>
    </submittedName>
</protein>
<dbReference type="STRING" id="710696.Intca_0776"/>
<evidence type="ECO:0000313" key="2">
    <source>
        <dbReference type="Proteomes" id="UP000008914"/>
    </source>
</evidence>
<sequence>MDAQSRGMPSVRALAVRCVDQQVDVNTEEMKSESNVPTTGWNPYSIRINQQWRICFTWTPAEDVEIGDHH</sequence>
<name>E6SB56_INTC7</name>